<dbReference type="PANTHER" id="PTHR35294:SF1">
    <property type="entry name" value="OS05G0409000 PROTEIN"/>
    <property type="match status" value="1"/>
</dbReference>
<dbReference type="EMBL" id="JAPFFI010000027">
    <property type="protein sequence ID" value="KAJ6303273.1"/>
    <property type="molecule type" value="Genomic_DNA"/>
</dbReference>
<protein>
    <submittedName>
        <fullName evidence="2">Uncharacterized protein</fullName>
    </submittedName>
</protein>
<dbReference type="PANTHER" id="PTHR35294">
    <property type="entry name" value="UBIQUITIN-ASSOCIATED/TRANSLATION ELONGATION FACTOR EF1B PROTEIN"/>
    <property type="match status" value="1"/>
</dbReference>
<reference evidence="2" key="2">
    <citation type="journal article" date="2023" name="Int. J. Mol. Sci.">
        <title>De Novo Assembly and Annotation of 11 Diverse Shrub Willow (Salix) Genomes Reveals Novel Gene Organization in Sex-Linked Regions.</title>
        <authorList>
            <person name="Hyden B."/>
            <person name="Feng K."/>
            <person name="Yates T.B."/>
            <person name="Jawdy S."/>
            <person name="Cereghino C."/>
            <person name="Smart L.B."/>
            <person name="Muchero W."/>
        </authorList>
    </citation>
    <scope>NUCLEOTIDE SEQUENCE</scope>
    <source>
        <tissue evidence="2">Shoot tip</tissue>
    </source>
</reference>
<evidence type="ECO:0000256" key="1">
    <source>
        <dbReference type="SAM" id="MobiDB-lite"/>
    </source>
</evidence>
<sequence>MMQRPQSVNSKQVPTASISSSPPGTATGWYPTNSVDFMRSNGLMPHIPSTRSPSPNNLSSNQMFHQFHYQQPQYFVPSSGPGDSSGSNKGSTGSSGATSPVDWSTSGSMAQMDYTSIDWSLNRGFTIPRAWRIVVRTKFKEQCSSRMFLPDGGVANSGTSTSGSHEWSSPFEGDDIFGLSRQFVSSPSL</sequence>
<reference evidence="2" key="1">
    <citation type="submission" date="2022-10" db="EMBL/GenBank/DDBJ databases">
        <authorList>
            <person name="Hyden B.L."/>
            <person name="Feng K."/>
            <person name="Yates T."/>
            <person name="Jawdy S."/>
            <person name="Smart L.B."/>
            <person name="Muchero W."/>
        </authorList>
    </citation>
    <scope>NUCLEOTIDE SEQUENCE</scope>
    <source>
        <tissue evidence="2">Shoot tip</tissue>
    </source>
</reference>
<evidence type="ECO:0000313" key="2">
    <source>
        <dbReference type="EMBL" id="KAJ6303273.1"/>
    </source>
</evidence>
<proteinExistence type="predicted"/>
<evidence type="ECO:0000313" key="3">
    <source>
        <dbReference type="Proteomes" id="UP001141253"/>
    </source>
</evidence>
<organism evidence="2 3">
    <name type="scientific">Salix suchowensis</name>
    <dbReference type="NCBI Taxonomy" id="1278906"/>
    <lineage>
        <taxon>Eukaryota</taxon>
        <taxon>Viridiplantae</taxon>
        <taxon>Streptophyta</taxon>
        <taxon>Embryophyta</taxon>
        <taxon>Tracheophyta</taxon>
        <taxon>Spermatophyta</taxon>
        <taxon>Magnoliopsida</taxon>
        <taxon>eudicotyledons</taxon>
        <taxon>Gunneridae</taxon>
        <taxon>Pentapetalae</taxon>
        <taxon>rosids</taxon>
        <taxon>fabids</taxon>
        <taxon>Malpighiales</taxon>
        <taxon>Salicaceae</taxon>
        <taxon>Saliceae</taxon>
        <taxon>Salix</taxon>
    </lineage>
</organism>
<feature type="region of interest" description="Disordered" evidence="1">
    <location>
        <begin position="74"/>
        <end position="104"/>
    </location>
</feature>
<dbReference type="Proteomes" id="UP001141253">
    <property type="component" value="Chromosome 16"/>
</dbReference>
<name>A0ABQ8ZN26_9ROSI</name>
<keyword evidence="3" id="KW-1185">Reference proteome</keyword>
<feature type="region of interest" description="Disordered" evidence="1">
    <location>
        <begin position="1"/>
        <end position="61"/>
    </location>
</feature>
<feature type="compositionally biased region" description="Low complexity" evidence="1">
    <location>
        <begin position="74"/>
        <end position="99"/>
    </location>
</feature>
<accession>A0ABQ8ZN26</accession>
<gene>
    <name evidence="2" type="ORF">OIU77_017202</name>
</gene>
<feature type="compositionally biased region" description="Polar residues" evidence="1">
    <location>
        <begin position="1"/>
        <end position="35"/>
    </location>
</feature>
<comment type="caution">
    <text evidence="2">The sequence shown here is derived from an EMBL/GenBank/DDBJ whole genome shotgun (WGS) entry which is preliminary data.</text>
</comment>
<feature type="compositionally biased region" description="Polar residues" evidence="1">
    <location>
        <begin position="49"/>
        <end position="61"/>
    </location>
</feature>